<name>A0A562RNJ1_9BURK</name>
<dbReference type="OrthoDB" id="8777245at2"/>
<comment type="caution">
    <text evidence="2">The sequence shown here is derived from an EMBL/GenBank/DDBJ whole genome shotgun (WGS) entry which is preliminary data.</text>
</comment>
<dbReference type="RefSeq" id="WP_145647831.1">
    <property type="nucleotide sequence ID" value="NZ_VLLB01000001.1"/>
</dbReference>
<keyword evidence="3" id="KW-1185">Reference proteome</keyword>
<protein>
    <submittedName>
        <fullName evidence="2">Uncharacterized protein</fullName>
    </submittedName>
</protein>
<reference evidence="2 3" key="1">
    <citation type="journal article" date="2015" name="Stand. Genomic Sci.">
        <title>Genomic Encyclopedia of Bacterial and Archaeal Type Strains, Phase III: the genomes of soil and plant-associated and newly described type strains.</title>
        <authorList>
            <person name="Whitman W.B."/>
            <person name="Woyke T."/>
            <person name="Klenk H.P."/>
            <person name="Zhou Y."/>
            <person name="Lilburn T.G."/>
            <person name="Beck B.J."/>
            <person name="De Vos P."/>
            <person name="Vandamme P."/>
            <person name="Eisen J.A."/>
            <person name="Garrity G."/>
            <person name="Hugenholtz P."/>
            <person name="Kyrpides N.C."/>
        </authorList>
    </citation>
    <scope>NUCLEOTIDE SEQUENCE [LARGE SCALE GENOMIC DNA]</scope>
    <source>
        <strain evidence="2 3">CGMCC 1.10822</strain>
    </source>
</reference>
<keyword evidence="1" id="KW-1133">Transmembrane helix</keyword>
<evidence type="ECO:0000256" key="1">
    <source>
        <dbReference type="SAM" id="Phobius"/>
    </source>
</evidence>
<dbReference type="AlphaFoldDB" id="A0A562RNJ1"/>
<feature type="transmembrane region" description="Helical" evidence="1">
    <location>
        <begin position="115"/>
        <end position="134"/>
    </location>
</feature>
<feature type="transmembrane region" description="Helical" evidence="1">
    <location>
        <begin position="74"/>
        <end position="94"/>
    </location>
</feature>
<dbReference type="Proteomes" id="UP000318431">
    <property type="component" value="Unassembled WGS sequence"/>
</dbReference>
<keyword evidence="1" id="KW-0472">Membrane</keyword>
<evidence type="ECO:0000313" key="3">
    <source>
        <dbReference type="Proteomes" id="UP000318431"/>
    </source>
</evidence>
<evidence type="ECO:0000313" key="2">
    <source>
        <dbReference type="EMBL" id="TWI70144.1"/>
    </source>
</evidence>
<accession>A0A562RNJ1</accession>
<sequence>MSDKEERKATLKATKARLIKEGELYRYSVQHAKHQVAQNLHPDVLLHGAVDMAVGAVQTRVAGLLGSFTGGGSGGGGSAAAGAGASIGIGTLLANYKRLMPIALSIGSYISRRHLVKPAIGVGVIAAAVGAWVYKRKQSGSL</sequence>
<gene>
    <name evidence="2" type="ORF">IP91_01224</name>
</gene>
<keyword evidence="1" id="KW-0812">Transmembrane</keyword>
<organism evidence="2 3">
    <name type="scientific">Pseudoduganella lurida</name>
    <dbReference type="NCBI Taxonomy" id="1036180"/>
    <lineage>
        <taxon>Bacteria</taxon>
        <taxon>Pseudomonadati</taxon>
        <taxon>Pseudomonadota</taxon>
        <taxon>Betaproteobacteria</taxon>
        <taxon>Burkholderiales</taxon>
        <taxon>Oxalobacteraceae</taxon>
        <taxon>Telluria group</taxon>
        <taxon>Pseudoduganella</taxon>
    </lineage>
</organism>
<dbReference type="EMBL" id="VLLB01000001">
    <property type="protein sequence ID" value="TWI70144.1"/>
    <property type="molecule type" value="Genomic_DNA"/>
</dbReference>
<proteinExistence type="predicted"/>